<sequence>MRIFPRIKKNLISFLREGKITIICFLLFPMIMAYIYGAMQEDMFQGKSHFGPIKVIFNYDKFSKEGEVLTAILKDKETKSFITVVADEESQCKVTISDDFKTIDIEKLKGSDTKVDMVKEFMEIFNENINQYNIVVDNVNKLNLTFVEKGELINKLIFKLQENNREPLIKEQLIEGYKSLGAREYYTISMFSFTSIMLVIVLIKEFYKEKKQGVVRRSFSTPNSRASYLLGYLTSCFILALVINCIYVAINTILGIAFLGNFIGNIIIIILQSLLQTAVVGMIISFIKSEKIANSIMNIIIFIPAIIGGVFFYSDLIEIKILKFFSNISPNSLILNSYKNLSIAQEIYGAKNQIVIMMMLSLVLLIVSFIRVKFSWEE</sequence>
<comment type="caution">
    <text evidence="7">The sequence shown here is derived from an EMBL/GenBank/DDBJ whole genome shotgun (WGS) entry which is preliminary data.</text>
</comment>
<feature type="domain" description="ABC-2 type transporter transmembrane" evidence="6">
    <location>
        <begin position="19"/>
        <end position="369"/>
    </location>
</feature>
<dbReference type="RefSeq" id="WP_039636268.1">
    <property type="nucleotide sequence ID" value="NZ_AYSO01000020.1"/>
</dbReference>
<keyword evidence="2 5" id="KW-0812">Transmembrane</keyword>
<feature type="transmembrane region" description="Helical" evidence="5">
    <location>
        <begin position="262"/>
        <end position="284"/>
    </location>
</feature>
<dbReference type="InterPro" id="IPR013525">
    <property type="entry name" value="ABC2_TM"/>
</dbReference>
<dbReference type="PANTHER" id="PTHR43027:SF1">
    <property type="entry name" value="DOXORUBICIN RESISTANCE ABC TRANSPORTER PERMEASE PROTEIN DRRC-RELATED"/>
    <property type="match status" value="1"/>
</dbReference>
<evidence type="ECO:0000256" key="1">
    <source>
        <dbReference type="ARBA" id="ARBA00004141"/>
    </source>
</evidence>
<dbReference type="Pfam" id="PF12698">
    <property type="entry name" value="ABC2_membrane_3"/>
    <property type="match status" value="1"/>
</dbReference>
<keyword evidence="8" id="KW-1185">Reference proteome</keyword>
<feature type="transmembrane region" description="Helical" evidence="5">
    <location>
        <begin position="354"/>
        <end position="372"/>
    </location>
</feature>
<protein>
    <submittedName>
        <fullName evidence="7">ABC-2 type transporter family protein</fullName>
    </submittedName>
</protein>
<dbReference type="AlphaFoldDB" id="A0A0C1TW51"/>
<dbReference type="OrthoDB" id="1897891at2"/>
<proteinExistence type="predicted"/>
<evidence type="ECO:0000256" key="2">
    <source>
        <dbReference type="ARBA" id="ARBA00022692"/>
    </source>
</evidence>
<dbReference type="PANTHER" id="PTHR43027">
    <property type="entry name" value="DOXORUBICIN RESISTANCE ABC TRANSPORTER PERMEASE PROTEIN DRRC-RELATED"/>
    <property type="match status" value="1"/>
</dbReference>
<comment type="subcellular location">
    <subcellularLocation>
        <location evidence="1">Membrane</location>
        <topology evidence="1">Multi-pass membrane protein</topology>
    </subcellularLocation>
</comment>
<dbReference type="InterPro" id="IPR052902">
    <property type="entry name" value="ABC-2_transporter"/>
</dbReference>
<keyword evidence="3 5" id="KW-1133">Transmembrane helix</keyword>
<accession>A0A0C1TW51</accession>
<reference evidence="7 8" key="1">
    <citation type="journal article" date="2015" name="Infect. Genet. Evol.">
        <title>Genomic sequences of six botulinum neurotoxin-producing strains representing three clostridial species illustrate the mobility and diversity of botulinum neurotoxin genes.</title>
        <authorList>
            <person name="Smith T.J."/>
            <person name="Hill K.K."/>
            <person name="Xie G."/>
            <person name="Foley B.T."/>
            <person name="Williamson C.H."/>
            <person name="Foster J.T."/>
            <person name="Johnson S.L."/>
            <person name="Chertkov O."/>
            <person name="Teshima H."/>
            <person name="Gibbons H.S."/>
            <person name="Johnsky L.A."/>
            <person name="Karavis M.A."/>
            <person name="Smith L.A."/>
        </authorList>
    </citation>
    <scope>NUCLEOTIDE SEQUENCE [LARGE SCALE GENOMIC DNA]</scope>
    <source>
        <strain evidence="7 8">CDC 2741</strain>
    </source>
</reference>
<dbReference type="STRING" id="29341.RSJ17_04880"/>
<dbReference type="EMBL" id="AYSO01000020">
    <property type="protein sequence ID" value="KIE44944.1"/>
    <property type="molecule type" value="Genomic_DNA"/>
</dbReference>
<keyword evidence="4 5" id="KW-0472">Membrane</keyword>
<evidence type="ECO:0000259" key="6">
    <source>
        <dbReference type="Pfam" id="PF12698"/>
    </source>
</evidence>
<feature type="transmembrane region" description="Helical" evidence="5">
    <location>
        <begin position="185"/>
        <end position="207"/>
    </location>
</feature>
<feature type="transmembrane region" description="Helical" evidence="5">
    <location>
        <begin position="296"/>
        <end position="314"/>
    </location>
</feature>
<organism evidence="7 8">
    <name type="scientific">Clostridium argentinense CDC 2741</name>
    <dbReference type="NCBI Taxonomy" id="1418104"/>
    <lineage>
        <taxon>Bacteria</taxon>
        <taxon>Bacillati</taxon>
        <taxon>Bacillota</taxon>
        <taxon>Clostridia</taxon>
        <taxon>Eubacteriales</taxon>
        <taxon>Clostridiaceae</taxon>
        <taxon>Clostridium</taxon>
    </lineage>
</organism>
<evidence type="ECO:0000256" key="3">
    <source>
        <dbReference type="ARBA" id="ARBA00022989"/>
    </source>
</evidence>
<evidence type="ECO:0000313" key="8">
    <source>
        <dbReference type="Proteomes" id="UP000031366"/>
    </source>
</evidence>
<feature type="transmembrane region" description="Helical" evidence="5">
    <location>
        <begin position="20"/>
        <end position="39"/>
    </location>
</feature>
<evidence type="ECO:0000256" key="5">
    <source>
        <dbReference type="SAM" id="Phobius"/>
    </source>
</evidence>
<gene>
    <name evidence="7" type="ORF">U732_419</name>
</gene>
<evidence type="ECO:0000313" key="7">
    <source>
        <dbReference type="EMBL" id="KIE44944.1"/>
    </source>
</evidence>
<evidence type="ECO:0000256" key="4">
    <source>
        <dbReference type="ARBA" id="ARBA00023136"/>
    </source>
</evidence>
<dbReference type="GO" id="GO:0016020">
    <property type="term" value="C:membrane"/>
    <property type="evidence" value="ECO:0007669"/>
    <property type="project" value="UniProtKB-SubCell"/>
</dbReference>
<feature type="transmembrane region" description="Helical" evidence="5">
    <location>
        <begin position="228"/>
        <end position="250"/>
    </location>
</feature>
<dbReference type="GO" id="GO:0140359">
    <property type="term" value="F:ABC-type transporter activity"/>
    <property type="evidence" value="ECO:0007669"/>
    <property type="project" value="InterPro"/>
</dbReference>
<dbReference type="Proteomes" id="UP000031366">
    <property type="component" value="Unassembled WGS sequence"/>
</dbReference>
<name>A0A0C1TW51_9CLOT</name>